<proteinExistence type="predicted"/>
<feature type="signal peptide" evidence="1">
    <location>
        <begin position="1"/>
        <end position="19"/>
    </location>
</feature>
<feature type="chain" id="PRO_5043640657" evidence="1">
    <location>
        <begin position="20"/>
        <end position="277"/>
    </location>
</feature>
<evidence type="ECO:0000256" key="1">
    <source>
        <dbReference type="SAM" id="SignalP"/>
    </source>
</evidence>
<evidence type="ECO:0000313" key="2">
    <source>
        <dbReference type="EMBL" id="EHO12410.1"/>
    </source>
</evidence>
<organism evidence="2 3">
    <name type="scientific">Myroides odoratimimus CIP 101113</name>
    <dbReference type="NCBI Taxonomy" id="883154"/>
    <lineage>
        <taxon>Bacteria</taxon>
        <taxon>Pseudomonadati</taxon>
        <taxon>Bacteroidota</taxon>
        <taxon>Flavobacteriia</taxon>
        <taxon>Flavobacteriales</taxon>
        <taxon>Flavobacteriaceae</taxon>
        <taxon>Myroides</taxon>
    </lineage>
</organism>
<dbReference type="AlphaFoldDB" id="A0AAV3F330"/>
<name>A0AAV3F330_9FLAO</name>
<comment type="caution">
    <text evidence="2">The sequence shown here is derived from an EMBL/GenBank/DDBJ whole genome shotgun (WGS) entry which is preliminary data.</text>
</comment>
<protein>
    <submittedName>
        <fullName evidence="2">Uncharacterized protein</fullName>
    </submittedName>
</protein>
<keyword evidence="1" id="KW-0732">Signal</keyword>
<gene>
    <name evidence="2" type="ORF">HMPREF9715_01565</name>
</gene>
<evidence type="ECO:0000313" key="3">
    <source>
        <dbReference type="Proteomes" id="UP000004834"/>
    </source>
</evidence>
<accession>A0AAV3F330</accession>
<reference evidence="2 3" key="1">
    <citation type="submission" date="2011-11" db="EMBL/GenBank/DDBJ databases">
        <title>The Genome Sequence of Myroides odoratimimus CIP 101113.</title>
        <authorList>
            <person name="Earl A."/>
            <person name="Ward D."/>
            <person name="Feldgarden M."/>
            <person name="Gevers D."/>
            <person name="Huys G."/>
            <person name="Young S.K."/>
            <person name="Zeng Q."/>
            <person name="Gargeya S."/>
            <person name="Fitzgerald M."/>
            <person name="Haas B."/>
            <person name="Abouelleil A."/>
            <person name="Alvarado L."/>
            <person name="Arachchi H.M."/>
            <person name="Berlin A."/>
            <person name="Brown A."/>
            <person name="Chapman S.B."/>
            <person name="Chen Z."/>
            <person name="Dunbar C."/>
            <person name="Freedman E."/>
            <person name="Gearin G."/>
            <person name="Goldberg J."/>
            <person name="Griggs A."/>
            <person name="Gujja S."/>
            <person name="Heiman D."/>
            <person name="Howarth C."/>
            <person name="Larson L."/>
            <person name="Lui A."/>
            <person name="MacDonald P.J.P."/>
            <person name="Montmayeur A."/>
            <person name="Murphy C."/>
            <person name="Neiman D."/>
            <person name="Pearson M."/>
            <person name="Priest M."/>
            <person name="Roberts A."/>
            <person name="Saif S."/>
            <person name="Shea T."/>
            <person name="Shenoy N."/>
            <person name="Sisk P."/>
            <person name="Stolte C."/>
            <person name="Sykes S."/>
            <person name="Wortman J."/>
            <person name="Nusbaum C."/>
            <person name="Birren B."/>
        </authorList>
    </citation>
    <scope>NUCLEOTIDE SEQUENCE [LARGE SCALE GENOMIC DNA]</scope>
    <source>
        <strain evidence="2 3">CIP 101113</strain>
    </source>
</reference>
<dbReference type="EMBL" id="AGEE01000017">
    <property type="protein sequence ID" value="EHO12410.1"/>
    <property type="molecule type" value="Genomic_DNA"/>
</dbReference>
<dbReference type="Proteomes" id="UP000004834">
    <property type="component" value="Unassembled WGS sequence"/>
</dbReference>
<dbReference type="RefSeq" id="WP_006263394.1">
    <property type="nucleotide sequence ID" value="NZ_JH590837.1"/>
</dbReference>
<sequence>MKRLIVICLIILSSIGNYAQHKDAVEVYVSEKGTRLFLDYKNEEYAYSSHSDVIKFDVYSYINPVEAYGKFKKVDDKIIQLNNEQPSRIRDLIKDSFKVSFTDKNEYAKDKIEVNLTIKKGYYEEHFEDLSKYNSYQESKYVITLCSERYLVSDFDKARGTGECIILKEGVNILSSVDYRKVKGEFYLKAYPNFYNPVNRENKVYTASILSPKFKLHKSIDIELDLDPLMFCVANFDGDYIRVISDTILEFKGERLFLNKDVEVKIDEEGGMNYYYY</sequence>